<evidence type="ECO:0000256" key="5">
    <source>
        <dbReference type="ARBA" id="ARBA00022982"/>
    </source>
</evidence>
<dbReference type="AlphaFoldDB" id="X1US73"/>
<evidence type="ECO:0000256" key="7">
    <source>
        <dbReference type="ARBA" id="ARBA00023014"/>
    </source>
</evidence>
<dbReference type="GO" id="GO:0046872">
    <property type="term" value="F:metal ion binding"/>
    <property type="evidence" value="ECO:0007669"/>
    <property type="project" value="UniProtKB-KW"/>
</dbReference>
<dbReference type="PROSITE" id="PS00198">
    <property type="entry name" value="4FE4S_FER_1"/>
    <property type="match status" value="1"/>
</dbReference>
<evidence type="ECO:0000313" key="9">
    <source>
        <dbReference type="EMBL" id="GAI95189.1"/>
    </source>
</evidence>
<sequence>MGIQIDIDKCIGCGNCVSSCPFGLLEVIDEKVHLNDGCTLCGACQEACVYEAIHIEVDTGALASSDNSRGIWVFAEQRNGQVRSVACELLSKGRKLADT</sequence>
<dbReference type="InterPro" id="IPR014729">
    <property type="entry name" value="Rossmann-like_a/b/a_fold"/>
</dbReference>
<proteinExistence type="predicted"/>
<keyword evidence="4" id="KW-0677">Repeat</keyword>
<keyword evidence="7" id="KW-0411">Iron-sulfur</keyword>
<accession>X1US73</accession>
<feature type="domain" description="4Fe-4S ferredoxin-type" evidence="8">
    <location>
        <begin position="1"/>
        <end position="30"/>
    </location>
</feature>
<evidence type="ECO:0000256" key="4">
    <source>
        <dbReference type="ARBA" id="ARBA00022737"/>
    </source>
</evidence>
<evidence type="ECO:0000256" key="2">
    <source>
        <dbReference type="ARBA" id="ARBA00022485"/>
    </source>
</evidence>
<keyword evidence="3" id="KW-0479">Metal-binding</keyword>
<name>X1US73_9ZZZZ</name>
<dbReference type="InterPro" id="IPR050572">
    <property type="entry name" value="Fe-S_Ferredoxin"/>
</dbReference>
<dbReference type="PANTHER" id="PTHR43687:SF6">
    <property type="entry name" value="L-ASPARTATE SEMIALDEHYDE SULFURTRANSFERASE IRON-SULFUR SUBUNIT"/>
    <property type="match status" value="1"/>
</dbReference>
<dbReference type="GO" id="GO:0051539">
    <property type="term" value="F:4 iron, 4 sulfur cluster binding"/>
    <property type="evidence" value="ECO:0007669"/>
    <property type="project" value="UniProtKB-KW"/>
</dbReference>
<evidence type="ECO:0000259" key="8">
    <source>
        <dbReference type="PROSITE" id="PS51379"/>
    </source>
</evidence>
<reference evidence="9" key="1">
    <citation type="journal article" date="2014" name="Front. Microbiol.">
        <title>High frequency of phylogenetically diverse reductive dehalogenase-homologous genes in deep subseafloor sedimentary metagenomes.</title>
        <authorList>
            <person name="Kawai M."/>
            <person name="Futagami T."/>
            <person name="Toyoda A."/>
            <person name="Takaki Y."/>
            <person name="Nishi S."/>
            <person name="Hori S."/>
            <person name="Arai W."/>
            <person name="Tsubouchi T."/>
            <person name="Morono Y."/>
            <person name="Uchiyama I."/>
            <person name="Ito T."/>
            <person name="Fujiyama A."/>
            <person name="Inagaki F."/>
            <person name="Takami H."/>
        </authorList>
    </citation>
    <scope>NUCLEOTIDE SEQUENCE</scope>
    <source>
        <strain evidence="9">Expedition CK06-06</strain>
    </source>
</reference>
<keyword evidence="2" id="KW-0004">4Fe-4S</keyword>
<keyword evidence="1" id="KW-0813">Transport</keyword>
<keyword evidence="5" id="KW-0249">Electron transport</keyword>
<dbReference type="Gene3D" id="3.40.50.620">
    <property type="entry name" value="HUPs"/>
    <property type="match status" value="1"/>
</dbReference>
<gene>
    <name evidence="9" type="ORF">S12H4_33030</name>
</gene>
<evidence type="ECO:0000256" key="3">
    <source>
        <dbReference type="ARBA" id="ARBA00022723"/>
    </source>
</evidence>
<dbReference type="Gene3D" id="3.30.70.20">
    <property type="match status" value="1"/>
</dbReference>
<protein>
    <recommendedName>
        <fullName evidence="8">4Fe-4S ferredoxin-type domain-containing protein</fullName>
    </recommendedName>
</protein>
<keyword evidence="6" id="KW-0408">Iron</keyword>
<dbReference type="EMBL" id="BARW01019427">
    <property type="protein sequence ID" value="GAI95189.1"/>
    <property type="molecule type" value="Genomic_DNA"/>
</dbReference>
<evidence type="ECO:0000256" key="1">
    <source>
        <dbReference type="ARBA" id="ARBA00022448"/>
    </source>
</evidence>
<dbReference type="InterPro" id="IPR017900">
    <property type="entry name" value="4Fe4S_Fe_S_CS"/>
</dbReference>
<dbReference type="PANTHER" id="PTHR43687">
    <property type="entry name" value="ADENYLYLSULFATE REDUCTASE, BETA SUBUNIT"/>
    <property type="match status" value="1"/>
</dbReference>
<dbReference type="Pfam" id="PF13237">
    <property type="entry name" value="Fer4_10"/>
    <property type="match status" value="1"/>
</dbReference>
<feature type="non-terminal residue" evidence="9">
    <location>
        <position position="99"/>
    </location>
</feature>
<evidence type="ECO:0000256" key="6">
    <source>
        <dbReference type="ARBA" id="ARBA00023004"/>
    </source>
</evidence>
<comment type="caution">
    <text evidence="9">The sequence shown here is derived from an EMBL/GenBank/DDBJ whole genome shotgun (WGS) entry which is preliminary data.</text>
</comment>
<organism evidence="9">
    <name type="scientific">marine sediment metagenome</name>
    <dbReference type="NCBI Taxonomy" id="412755"/>
    <lineage>
        <taxon>unclassified sequences</taxon>
        <taxon>metagenomes</taxon>
        <taxon>ecological metagenomes</taxon>
    </lineage>
</organism>
<dbReference type="InterPro" id="IPR017896">
    <property type="entry name" value="4Fe4S_Fe-S-bd"/>
</dbReference>
<feature type="domain" description="4Fe-4S ferredoxin-type" evidence="8">
    <location>
        <begin position="31"/>
        <end position="58"/>
    </location>
</feature>
<dbReference type="SUPFAM" id="SSF54862">
    <property type="entry name" value="4Fe-4S ferredoxins"/>
    <property type="match status" value="1"/>
</dbReference>
<dbReference type="PROSITE" id="PS51379">
    <property type="entry name" value="4FE4S_FER_2"/>
    <property type="match status" value="2"/>
</dbReference>